<dbReference type="InParanoid" id="G2Y8X3"/>
<dbReference type="Proteomes" id="UP000008177">
    <property type="component" value="Unplaced contigs"/>
</dbReference>
<dbReference type="AlphaFoldDB" id="G2Y8X3"/>
<evidence type="ECO:0000313" key="3">
    <source>
        <dbReference type="Proteomes" id="UP000008177"/>
    </source>
</evidence>
<accession>G2Y8X3</accession>
<name>G2Y8X3_BOTF4</name>
<sequence>MSNLTCTRHHEDEGDRQSMDNQWIETSTPETVWGAQTTLRPISITRLFQFQNGLYSPTVIV</sequence>
<organism evidence="2 3">
    <name type="scientific">Botryotinia fuckeliana (strain T4)</name>
    <name type="common">Noble rot fungus</name>
    <name type="synonym">Botrytis cinerea</name>
    <dbReference type="NCBI Taxonomy" id="999810"/>
    <lineage>
        <taxon>Eukaryota</taxon>
        <taxon>Fungi</taxon>
        <taxon>Dikarya</taxon>
        <taxon>Ascomycota</taxon>
        <taxon>Pezizomycotina</taxon>
        <taxon>Leotiomycetes</taxon>
        <taxon>Helotiales</taxon>
        <taxon>Sclerotiniaceae</taxon>
        <taxon>Botrytis</taxon>
    </lineage>
</organism>
<evidence type="ECO:0000256" key="1">
    <source>
        <dbReference type="SAM" id="MobiDB-lite"/>
    </source>
</evidence>
<feature type="region of interest" description="Disordered" evidence="1">
    <location>
        <begin position="1"/>
        <end position="21"/>
    </location>
</feature>
<gene>
    <name evidence="2" type="ORF">BofuT4_uP029250.1</name>
</gene>
<evidence type="ECO:0000313" key="2">
    <source>
        <dbReference type="EMBL" id="CCD49049.1"/>
    </source>
</evidence>
<feature type="compositionally biased region" description="Basic and acidic residues" evidence="1">
    <location>
        <begin position="8"/>
        <end position="18"/>
    </location>
</feature>
<protein>
    <submittedName>
        <fullName evidence="2">Uncharacterized protein</fullName>
    </submittedName>
</protein>
<proteinExistence type="predicted"/>
<dbReference type="EMBL" id="FQ790300">
    <property type="protein sequence ID" value="CCD49049.1"/>
    <property type="molecule type" value="Genomic_DNA"/>
</dbReference>
<dbReference type="HOGENOM" id="CLU_2922368_0_0_1"/>
<reference evidence="3" key="1">
    <citation type="journal article" date="2011" name="PLoS Genet.">
        <title>Genomic analysis of the necrotrophic fungal pathogens Sclerotinia sclerotiorum and Botrytis cinerea.</title>
        <authorList>
            <person name="Amselem J."/>
            <person name="Cuomo C.A."/>
            <person name="van Kan J.A."/>
            <person name="Viaud M."/>
            <person name="Benito E.P."/>
            <person name="Couloux A."/>
            <person name="Coutinho P.M."/>
            <person name="de Vries R.P."/>
            <person name="Dyer P.S."/>
            <person name="Fillinger S."/>
            <person name="Fournier E."/>
            <person name="Gout L."/>
            <person name="Hahn M."/>
            <person name="Kohn L."/>
            <person name="Lapalu N."/>
            <person name="Plummer K.M."/>
            <person name="Pradier J.M."/>
            <person name="Quevillon E."/>
            <person name="Sharon A."/>
            <person name="Simon A."/>
            <person name="ten Have A."/>
            <person name="Tudzynski B."/>
            <person name="Tudzynski P."/>
            <person name="Wincker P."/>
            <person name="Andrew M."/>
            <person name="Anthouard V."/>
            <person name="Beever R.E."/>
            <person name="Beffa R."/>
            <person name="Benoit I."/>
            <person name="Bouzid O."/>
            <person name="Brault B."/>
            <person name="Chen Z."/>
            <person name="Choquer M."/>
            <person name="Collemare J."/>
            <person name="Cotton P."/>
            <person name="Danchin E.G."/>
            <person name="Da Silva C."/>
            <person name="Gautier A."/>
            <person name="Giraud C."/>
            <person name="Giraud T."/>
            <person name="Gonzalez C."/>
            <person name="Grossetete S."/>
            <person name="Guldener U."/>
            <person name="Henrissat B."/>
            <person name="Howlett B.J."/>
            <person name="Kodira C."/>
            <person name="Kretschmer M."/>
            <person name="Lappartient A."/>
            <person name="Leroch M."/>
            <person name="Levis C."/>
            <person name="Mauceli E."/>
            <person name="Neuveglise C."/>
            <person name="Oeser B."/>
            <person name="Pearson M."/>
            <person name="Poulain J."/>
            <person name="Poussereau N."/>
            <person name="Quesneville H."/>
            <person name="Rascle C."/>
            <person name="Schumacher J."/>
            <person name="Segurens B."/>
            <person name="Sexton A."/>
            <person name="Silva E."/>
            <person name="Sirven C."/>
            <person name="Soanes D.M."/>
            <person name="Talbot N.J."/>
            <person name="Templeton M."/>
            <person name="Yandava C."/>
            <person name="Yarden O."/>
            <person name="Zeng Q."/>
            <person name="Rollins J.A."/>
            <person name="Lebrun M.H."/>
            <person name="Dickman M."/>
        </authorList>
    </citation>
    <scope>NUCLEOTIDE SEQUENCE [LARGE SCALE GENOMIC DNA]</scope>
    <source>
        <strain evidence="3">T4</strain>
    </source>
</reference>